<keyword evidence="2" id="KW-0732">Signal</keyword>
<feature type="compositionally biased region" description="Polar residues" evidence="1">
    <location>
        <begin position="55"/>
        <end position="64"/>
    </location>
</feature>
<feature type="region of interest" description="Disordered" evidence="1">
    <location>
        <begin position="52"/>
        <end position="242"/>
    </location>
</feature>
<feature type="compositionally biased region" description="Low complexity" evidence="1">
    <location>
        <begin position="203"/>
        <end position="212"/>
    </location>
</feature>
<evidence type="ECO:0000256" key="1">
    <source>
        <dbReference type="SAM" id="MobiDB-lite"/>
    </source>
</evidence>
<dbReference type="GeneID" id="85371897"/>
<gene>
    <name evidence="3" type="ORF">CPAR01_03712</name>
</gene>
<evidence type="ECO:0000313" key="3">
    <source>
        <dbReference type="EMBL" id="KAK1543079.1"/>
    </source>
</evidence>
<evidence type="ECO:0000256" key="2">
    <source>
        <dbReference type="SAM" id="SignalP"/>
    </source>
</evidence>
<dbReference type="Proteomes" id="UP001241169">
    <property type="component" value="Unassembled WGS sequence"/>
</dbReference>
<feature type="compositionally biased region" description="Basic residues" evidence="1">
    <location>
        <begin position="221"/>
        <end position="232"/>
    </location>
</feature>
<dbReference type="EMBL" id="MOPA01000003">
    <property type="protein sequence ID" value="KAK1543079.1"/>
    <property type="molecule type" value="Genomic_DNA"/>
</dbReference>
<feature type="signal peptide" evidence="2">
    <location>
        <begin position="1"/>
        <end position="17"/>
    </location>
</feature>
<evidence type="ECO:0000313" key="4">
    <source>
        <dbReference type="Proteomes" id="UP001241169"/>
    </source>
</evidence>
<feature type="chain" id="PRO_5045123826" evidence="2">
    <location>
        <begin position="18"/>
        <end position="274"/>
    </location>
</feature>
<feature type="compositionally biased region" description="Polar residues" evidence="1">
    <location>
        <begin position="74"/>
        <end position="83"/>
    </location>
</feature>
<proteinExistence type="predicted"/>
<comment type="caution">
    <text evidence="3">The sequence shown here is derived from an EMBL/GenBank/DDBJ whole genome shotgun (WGS) entry which is preliminary data.</text>
</comment>
<dbReference type="RefSeq" id="XP_060352204.1">
    <property type="nucleotide sequence ID" value="XM_060487998.1"/>
</dbReference>
<feature type="compositionally biased region" description="Pro residues" evidence="1">
    <location>
        <begin position="93"/>
        <end position="115"/>
    </location>
</feature>
<sequence>MLTLAILLGVIIDGVGTIDEGGAPTDTGEAISDPYNSYRPCVVSSSDPGVCISLGSPSRPSSGTEPLFSPPESPISTGATTSLGECAWSGTPRPRPGVPALPPPAPAPAPEPLPGDNPVSSVSVYGPATASGPKPLAPDARDPSSSCSRSSAPPAAAATLRHRRRLGNGPPPPSPHKTKPRERAGESTPHNSNANPDTRLRSSRQPSPSAAAFGDGGIPHIPRRRRVPRRAPGRPADDGAVHEVIAAPRRRVVARVLRGGRTLRVSGLQSPRGR</sequence>
<accession>A0ABQ9SU76</accession>
<protein>
    <submittedName>
        <fullName evidence="3">Uncharacterized protein</fullName>
    </submittedName>
</protein>
<keyword evidence="4" id="KW-1185">Reference proteome</keyword>
<feature type="compositionally biased region" description="Low complexity" evidence="1">
    <location>
        <begin position="143"/>
        <end position="158"/>
    </location>
</feature>
<organism evidence="3 4">
    <name type="scientific">Colletotrichum paranaense</name>
    <dbReference type="NCBI Taxonomy" id="1914294"/>
    <lineage>
        <taxon>Eukaryota</taxon>
        <taxon>Fungi</taxon>
        <taxon>Dikarya</taxon>
        <taxon>Ascomycota</taxon>
        <taxon>Pezizomycotina</taxon>
        <taxon>Sordariomycetes</taxon>
        <taxon>Hypocreomycetidae</taxon>
        <taxon>Glomerellales</taxon>
        <taxon>Glomerellaceae</taxon>
        <taxon>Colletotrichum</taxon>
        <taxon>Colletotrichum acutatum species complex</taxon>
    </lineage>
</organism>
<name>A0ABQ9SU76_9PEZI</name>
<reference evidence="3 4" key="1">
    <citation type="submission" date="2016-10" db="EMBL/GenBank/DDBJ databases">
        <title>The genome sequence of Colletotrichum fioriniae PJ7.</title>
        <authorList>
            <person name="Baroncelli R."/>
        </authorList>
    </citation>
    <scope>NUCLEOTIDE SEQUENCE [LARGE SCALE GENOMIC DNA]</scope>
    <source>
        <strain evidence="3 4">IMI 384185</strain>
    </source>
</reference>